<proteinExistence type="predicted"/>
<evidence type="ECO:0000313" key="1">
    <source>
        <dbReference type="EMBL" id="OXU21967.1"/>
    </source>
</evidence>
<protein>
    <submittedName>
        <fullName evidence="1">Uncharacterized protein</fullName>
    </submittedName>
</protein>
<dbReference type="AlphaFoldDB" id="A0A232EUI0"/>
<reference evidence="1 2" key="1">
    <citation type="journal article" date="2017" name="Curr. Biol.">
        <title>The Evolution of Venom by Co-option of Single-Copy Genes.</title>
        <authorList>
            <person name="Martinson E.O."/>
            <person name="Mrinalini"/>
            <person name="Kelkar Y.D."/>
            <person name="Chang C.H."/>
            <person name="Werren J.H."/>
        </authorList>
    </citation>
    <scope>NUCLEOTIDE SEQUENCE [LARGE SCALE GENOMIC DNA]</scope>
    <source>
        <strain evidence="1 2">Alberta</strain>
        <tissue evidence="1">Whole body</tissue>
    </source>
</reference>
<name>A0A232EUI0_9HYME</name>
<keyword evidence="2" id="KW-1185">Reference proteome</keyword>
<dbReference type="Proteomes" id="UP000215335">
    <property type="component" value="Unassembled WGS sequence"/>
</dbReference>
<gene>
    <name evidence="1" type="ORF">TSAR_012077</name>
</gene>
<sequence length="151" mass="17117">MEQSSDIVEPRLLNILPNMLLSTTYACHQGSFRPVDKLSTATLSFKSIKFDVASWNVFKNYFDLINTYFQDAYRFQDEEDEDEVNIASAALAESGFATCGNDATPVAGKYEPPRAKKQNTSRIQFAICMQKVTFDELKIVLPCVDERLKKL</sequence>
<organism evidence="1 2">
    <name type="scientific">Trichomalopsis sarcophagae</name>
    <dbReference type="NCBI Taxonomy" id="543379"/>
    <lineage>
        <taxon>Eukaryota</taxon>
        <taxon>Metazoa</taxon>
        <taxon>Ecdysozoa</taxon>
        <taxon>Arthropoda</taxon>
        <taxon>Hexapoda</taxon>
        <taxon>Insecta</taxon>
        <taxon>Pterygota</taxon>
        <taxon>Neoptera</taxon>
        <taxon>Endopterygota</taxon>
        <taxon>Hymenoptera</taxon>
        <taxon>Apocrita</taxon>
        <taxon>Proctotrupomorpha</taxon>
        <taxon>Chalcidoidea</taxon>
        <taxon>Pteromalidae</taxon>
        <taxon>Pteromalinae</taxon>
        <taxon>Trichomalopsis</taxon>
    </lineage>
</organism>
<comment type="caution">
    <text evidence="1">The sequence shown here is derived from an EMBL/GenBank/DDBJ whole genome shotgun (WGS) entry which is preliminary data.</text>
</comment>
<accession>A0A232EUI0</accession>
<evidence type="ECO:0000313" key="2">
    <source>
        <dbReference type="Proteomes" id="UP000215335"/>
    </source>
</evidence>
<dbReference type="EMBL" id="NNAY01002137">
    <property type="protein sequence ID" value="OXU21967.1"/>
    <property type="molecule type" value="Genomic_DNA"/>
</dbReference>